<name>A0A150TWW2_SORCE</name>
<dbReference type="InterPro" id="IPR008969">
    <property type="entry name" value="CarboxyPept-like_regulatory"/>
</dbReference>
<dbReference type="AlphaFoldDB" id="A0A150TWW2"/>
<organism evidence="1 2">
    <name type="scientific">Sorangium cellulosum</name>
    <name type="common">Polyangium cellulosum</name>
    <dbReference type="NCBI Taxonomy" id="56"/>
    <lineage>
        <taxon>Bacteria</taxon>
        <taxon>Pseudomonadati</taxon>
        <taxon>Myxococcota</taxon>
        <taxon>Polyangia</taxon>
        <taxon>Polyangiales</taxon>
        <taxon>Polyangiaceae</taxon>
        <taxon>Sorangium</taxon>
    </lineage>
</organism>
<protein>
    <submittedName>
        <fullName evidence="1">Uncharacterized protein</fullName>
    </submittedName>
</protein>
<proteinExistence type="predicted"/>
<dbReference type="EMBL" id="JEME01000753">
    <property type="protein sequence ID" value="KYG09199.1"/>
    <property type="molecule type" value="Genomic_DNA"/>
</dbReference>
<comment type="caution">
    <text evidence="1">The sequence shown here is derived from an EMBL/GenBank/DDBJ whole genome shotgun (WGS) entry which is preliminary data.</text>
</comment>
<accession>A0A150TWW2</accession>
<gene>
    <name evidence="1" type="ORF">BE21_19255</name>
</gene>
<sequence length="213" mass="21207">MSAIGALYDAVLALGTNSVDITVQDASGPVAGATVVAVPAAGAPVQAVGPHGGKVAYTLTALAPGAWNVHVSAPGYAATSIALTVPATQPPPPVTLTRTTVAMPDLLGMAVSVALGLLATGNIQLDQILDVTGEALSKTALPADKADAKVLFQFPLPGAQVTAASAKTRLVVSAESEATTTVVPSLVGMNYTQLVKALNTAGLKLGTVKYLSK</sequence>
<dbReference type="Proteomes" id="UP000075502">
    <property type="component" value="Unassembled WGS sequence"/>
</dbReference>
<dbReference type="SUPFAM" id="SSF49464">
    <property type="entry name" value="Carboxypeptidase regulatory domain-like"/>
    <property type="match status" value="1"/>
</dbReference>
<dbReference type="Gene3D" id="2.60.40.1120">
    <property type="entry name" value="Carboxypeptidase-like, regulatory domain"/>
    <property type="match status" value="1"/>
</dbReference>
<evidence type="ECO:0000313" key="2">
    <source>
        <dbReference type="Proteomes" id="UP000075502"/>
    </source>
</evidence>
<evidence type="ECO:0000313" key="1">
    <source>
        <dbReference type="EMBL" id="KYG09199.1"/>
    </source>
</evidence>
<reference evidence="1 2" key="1">
    <citation type="submission" date="2014-02" db="EMBL/GenBank/DDBJ databases">
        <title>The small core and large imbalanced accessory genome model reveals a collaborative survival strategy of Sorangium cellulosum strains in nature.</title>
        <authorList>
            <person name="Han K."/>
            <person name="Peng R."/>
            <person name="Blom J."/>
            <person name="Li Y.-Z."/>
        </authorList>
    </citation>
    <scope>NUCLEOTIDE SEQUENCE [LARGE SCALE GENOMIC DNA]</scope>
    <source>
        <strain evidence="1 2">So0007-03</strain>
    </source>
</reference>